<dbReference type="Gene3D" id="2.60.40.10">
    <property type="entry name" value="Immunoglobulins"/>
    <property type="match status" value="3"/>
</dbReference>
<feature type="domain" description="Bacterial Ig-like" evidence="2">
    <location>
        <begin position="369"/>
        <end position="448"/>
    </location>
</feature>
<feature type="domain" description="Bacterial Ig-like" evidence="2">
    <location>
        <begin position="179"/>
        <end position="261"/>
    </location>
</feature>
<dbReference type="NCBIfam" id="NF033510">
    <property type="entry name" value="Ca_tandemer"/>
    <property type="match status" value="2"/>
</dbReference>
<protein>
    <recommendedName>
        <fullName evidence="2">Bacterial Ig-like domain-containing protein</fullName>
    </recommendedName>
</protein>
<comment type="caution">
    <text evidence="3">The sequence shown here is derived from an EMBL/GenBank/DDBJ whole genome shotgun (WGS) entry which is preliminary data.</text>
</comment>
<evidence type="ECO:0000256" key="1">
    <source>
        <dbReference type="SAM" id="MobiDB-lite"/>
    </source>
</evidence>
<dbReference type="Pfam" id="PF19077">
    <property type="entry name" value="Big_13"/>
    <property type="match status" value="3"/>
</dbReference>
<keyword evidence="4" id="KW-1185">Reference proteome</keyword>
<evidence type="ECO:0000313" key="4">
    <source>
        <dbReference type="Proteomes" id="UP000193118"/>
    </source>
</evidence>
<dbReference type="AlphaFoldDB" id="A0A1X3D2F0"/>
<evidence type="ECO:0000259" key="2">
    <source>
        <dbReference type="Pfam" id="PF19077"/>
    </source>
</evidence>
<dbReference type="STRING" id="194197.BWD09_12910"/>
<proteinExistence type="predicted"/>
<dbReference type="InterPro" id="IPR044016">
    <property type="entry name" value="Big_13"/>
</dbReference>
<evidence type="ECO:0000313" key="3">
    <source>
        <dbReference type="EMBL" id="OSI13687.1"/>
    </source>
</evidence>
<sequence>MSKNITLNINNAQKTLETVKFQTASGEALRIPAQADVNYQFIEDATSYAPENIMTKRVGDDLTVAFEGSDIANPDLILEGYYSKETGASKGSLLIGQHENGNTYPYVPESTETSDAVTMLAEEVTAGQALGGEIITAMWMPNPLWLLGLLPLAGLAALAGGSDGGSDNPAPVITVNAPDNTTDNTPEITGTVNNAEPGSVVTVVLVDSQGVSQTVSVTIGETGEYSVEPANPLADGVYTATATVETVSGKSATATDPGSIDTTAQITVNAPDLTNDNTPTISGTVTDVEEGQVVTLVITGSDGQSQTVTATVKADGTYSVDVPNALLDGTYTVTATVKDKLGNEGQASDDGSVDTAAPSISVDAPDNSSDNTPTISGKTDAPAGSVVTVVVTGSDGQSQTVTATVKADGTYSVDVPNVLPDGSYTAEASVKDPAGNEAAAKDDGSVDTAAAITVDAPALT</sequence>
<feature type="region of interest" description="Disordered" evidence="1">
    <location>
        <begin position="342"/>
        <end position="380"/>
    </location>
</feature>
<dbReference type="InterPro" id="IPR013783">
    <property type="entry name" value="Ig-like_fold"/>
</dbReference>
<feature type="compositionally biased region" description="Polar residues" evidence="1">
    <location>
        <begin position="366"/>
        <end position="377"/>
    </location>
</feature>
<name>A0A1X3D2F0_9NEIS</name>
<dbReference type="RefSeq" id="WP_211276434.1">
    <property type="nucleotide sequence ID" value="NZ_MTBO01000065.1"/>
</dbReference>
<organism evidence="3 4">
    <name type="scientific">Neisseria dentiae</name>
    <dbReference type="NCBI Taxonomy" id="194197"/>
    <lineage>
        <taxon>Bacteria</taxon>
        <taxon>Pseudomonadati</taxon>
        <taxon>Pseudomonadota</taxon>
        <taxon>Betaproteobacteria</taxon>
        <taxon>Neisseriales</taxon>
        <taxon>Neisseriaceae</taxon>
        <taxon>Neisseria</taxon>
    </lineage>
</organism>
<dbReference type="EMBL" id="MTBO01000065">
    <property type="protein sequence ID" value="OSI13687.1"/>
    <property type="molecule type" value="Genomic_DNA"/>
</dbReference>
<dbReference type="Proteomes" id="UP000193118">
    <property type="component" value="Unassembled WGS sequence"/>
</dbReference>
<feature type="domain" description="Bacterial Ig-like" evidence="2">
    <location>
        <begin position="272"/>
        <end position="355"/>
    </location>
</feature>
<reference evidence="4" key="1">
    <citation type="submission" date="2017-01" db="EMBL/GenBank/DDBJ databases">
        <authorList>
            <person name="Wolfgang W.J."/>
            <person name="Cole J."/>
            <person name="Wroblewski D."/>
            <person name="Mcginnis J."/>
            <person name="Musser K.A."/>
        </authorList>
    </citation>
    <scope>NUCLEOTIDE SEQUENCE [LARGE SCALE GENOMIC DNA]</scope>
    <source>
        <strain evidence="4">DSM 19151</strain>
    </source>
</reference>
<feature type="non-terminal residue" evidence="3">
    <location>
        <position position="460"/>
    </location>
</feature>
<accession>A0A1X3D2F0</accession>
<gene>
    <name evidence="3" type="ORF">BWD09_12910</name>
</gene>